<keyword evidence="10" id="KW-1185">Reference proteome</keyword>
<organism evidence="9 10">
    <name type="scientific">Methanoculleus taiwanensis</name>
    <dbReference type="NCBI Taxonomy" id="1550565"/>
    <lineage>
        <taxon>Archaea</taxon>
        <taxon>Methanobacteriati</taxon>
        <taxon>Methanobacteriota</taxon>
        <taxon>Stenosarchaea group</taxon>
        <taxon>Methanomicrobia</taxon>
        <taxon>Methanomicrobiales</taxon>
        <taxon>Methanomicrobiaceae</taxon>
        <taxon>Methanoculleus</taxon>
    </lineage>
</organism>
<evidence type="ECO:0000256" key="7">
    <source>
        <dbReference type="ARBA" id="ARBA00023136"/>
    </source>
</evidence>
<sequence length="167" mass="17821">MDWTPYLAGLGIGILSWFTFLLSGRPLGCSTAYARTSAMIERAIRGDSVLEKPYYRKFVPQIDWEWMLVLGIVIGAFITAIIQGEFALIWVPSTFEAAFGSSSLLRLAVALVGGVLMGLGARWAGGCTSGHGISGTLQLAIASWIAVAVFFVSGIIVAFLLYGVIAP</sequence>
<keyword evidence="6 8" id="KW-1133">Transmembrane helix</keyword>
<dbReference type="Proteomes" id="UP000290932">
    <property type="component" value="Unassembled WGS sequence"/>
</dbReference>
<feature type="transmembrane region" description="Helical" evidence="8">
    <location>
        <begin position="137"/>
        <end position="165"/>
    </location>
</feature>
<dbReference type="OrthoDB" id="42259at2157"/>
<keyword evidence="3" id="KW-1003">Cell membrane</keyword>
<dbReference type="GO" id="GO:0005886">
    <property type="term" value="C:plasma membrane"/>
    <property type="evidence" value="ECO:0007669"/>
    <property type="project" value="UniProtKB-SubCell"/>
</dbReference>
<keyword evidence="2" id="KW-0813">Transport</keyword>
<keyword evidence="7 8" id="KW-0472">Membrane</keyword>
<evidence type="ECO:0000313" key="10">
    <source>
        <dbReference type="Proteomes" id="UP000290932"/>
    </source>
</evidence>
<accession>A0A498GXZ8</accession>
<comment type="caution">
    <text evidence="9">The sequence shown here is derived from an EMBL/GenBank/DDBJ whole genome shotgun (WGS) entry which is preliminary data.</text>
</comment>
<dbReference type="AlphaFoldDB" id="A0A498GXZ8"/>
<evidence type="ECO:0000256" key="2">
    <source>
        <dbReference type="ARBA" id="ARBA00022448"/>
    </source>
</evidence>
<evidence type="ECO:0000256" key="1">
    <source>
        <dbReference type="ARBA" id="ARBA00004429"/>
    </source>
</evidence>
<evidence type="ECO:0000256" key="8">
    <source>
        <dbReference type="SAM" id="Phobius"/>
    </source>
</evidence>
<evidence type="ECO:0000256" key="3">
    <source>
        <dbReference type="ARBA" id="ARBA00022475"/>
    </source>
</evidence>
<keyword evidence="4" id="KW-0997">Cell inner membrane</keyword>
<proteinExistence type="predicted"/>
<dbReference type="Pfam" id="PF04143">
    <property type="entry name" value="Sulf_transp"/>
    <property type="match status" value="1"/>
</dbReference>
<dbReference type="InterPro" id="IPR007272">
    <property type="entry name" value="Sulf_transp_TsuA/YedE"/>
</dbReference>
<dbReference type="PANTHER" id="PTHR30574:SF1">
    <property type="entry name" value="SULPHUR TRANSPORT DOMAIN-CONTAINING PROTEIN"/>
    <property type="match status" value="1"/>
</dbReference>
<evidence type="ECO:0000256" key="4">
    <source>
        <dbReference type="ARBA" id="ARBA00022519"/>
    </source>
</evidence>
<evidence type="ECO:0000256" key="5">
    <source>
        <dbReference type="ARBA" id="ARBA00022692"/>
    </source>
</evidence>
<dbReference type="RefSeq" id="WP_128694486.1">
    <property type="nucleotide sequence ID" value="NZ_LHQS01000003.1"/>
</dbReference>
<keyword evidence="5 8" id="KW-0812">Transmembrane</keyword>
<comment type="subcellular location">
    <subcellularLocation>
        <location evidence="1">Cell inner membrane</location>
        <topology evidence="1">Multi-pass membrane protein</topology>
    </subcellularLocation>
</comment>
<feature type="transmembrane region" description="Helical" evidence="8">
    <location>
        <begin position="6"/>
        <end position="23"/>
    </location>
</feature>
<reference evidence="9 10" key="1">
    <citation type="journal article" date="2015" name="Int. J. Syst. Evol. Microbiol.">
        <title>Methanoculleus taiwanensis sp. nov., a methanogen isolated from deep marine sediment at the deformation front area near Taiwan.</title>
        <authorList>
            <person name="Weng C.Y."/>
            <person name="Chen S.C."/>
            <person name="Lai M.C."/>
            <person name="Wu S.Y."/>
            <person name="Lin S."/>
            <person name="Yang T.F."/>
            <person name="Chen P.C."/>
        </authorList>
    </citation>
    <scope>NUCLEOTIDE SEQUENCE [LARGE SCALE GENOMIC DNA]</scope>
    <source>
        <strain evidence="9 10">CYW4</strain>
    </source>
</reference>
<evidence type="ECO:0000256" key="6">
    <source>
        <dbReference type="ARBA" id="ARBA00022989"/>
    </source>
</evidence>
<name>A0A498GXZ8_9EURY</name>
<gene>
    <name evidence="9" type="ORF">ABH15_11155</name>
</gene>
<feature type="transmembrane region" description="Helical" evidence="8">
    <location>
        <begin position="66"/>
        <end position="91"/>
    </location>
</feature>
<dbReference type="EMBL" id="LHQS01000003">
    <property type="protein sequence ID" value="RXE55318.1"/>
    <property type="molecule type" value="Genomic_DNA"/>
</dbReference>
<evidence type="ECO:0000313" key="9">
    <source>
        <dbReference type="EMBL" id="RXE55318.1"/>
    </source>
</evidence>
<dbReference type="PANTHER" id="PTHR30574">
    <property type="entry name" value="INNER MEMBRANE PROTEIN YEDE"/>
    <property type="match status" value="1"/>
</dbReference>
<feature type="transmembrane region" description="Helical" evidence="8">
    <location>
        <begin position="103"/>
        <end position="125"/>
    </location>
</feature>
<protein>
    <submittedName>
        <fullName evidence="9">Uncharacterized protein</fullName>
    </submittedName>
</protein>